<sequence>MKLPFGELSVEMDAELQRITELSLHMSVNEHIELRLSAIIPEQKKDGFLHDLKFGDRVIVRRELGENEEDGRSWHGDVLFQGIIRNMEISCFRQVYMLQVEAVSSTYMMDIERKRRSFQQVDMTYSEVIEQVLSSYPKADYLDYAMNGAKIGQLIVQYDETDWQFVKRLASYVGAVVLPDATSGAVRFSVGVSLNQQPVAVANEHYVIHKDLRRYLLAQTNEDSRLQDTDFISFEADIRRLLRLGMPVTFDRGVFVVHQAKLAVQDGLLRCTYSFCSVDGVRQGRIFNTRLQGVSLEGTITEVSRNQIRIHLGIDPAPAIGNTCWFPYSSGIDNQISYLMPKPGSQVKLHLPTVNEGEAIAIGSVRQGTEQSKYGHKLADPQNRSLTNDTGKEMRLTPHDVLFIADDAGSIKMRLAGDGTVEIAANTDMYVRSSDNVSIGESGSGAAEAVPVVPKRISVSAGEDVLLSRSPGEFVTLEHAIAVQDATYVMAAKIIYLGEPGKPPAVTFDDSALLEEDAKQMKEVNDQALAYREACIAKAKEAESKIGFGVIALVVGVVAVAAATVVTGGAALPLIIGAAGAVSAVVGASEIAEGREDFAKAQVGDLSQSYNFMRDTVLGGNEELYNIVKYGSVTISVLGGGFMLGGTTLLVGGLSGGAISTGVTAIFDPYAPLDGSFSWGALTGHYLKSFYNGALAGTISAGILKGGCGAGWLTQFGQRYAASYVSANVLQISNSGNSDLAGNAVTSVFGAAFSFMGGKNPFGKYGAGVAGDMTGESALQLWKNGQLDKETLLNQLKISLVSNVGNLVTKGDPIDVAKGRFYVQATDLIVHDIGDVLELTRSFNSHNPFVGLLGKGWISALESSLTRIEDRAFLICMDGHYESFVQQDGEWRNERAGALDYRLIEEPDKERYLVKHQHMTYVYDGATGRLQSFCDRNDNETLLTYNKHGLRTVTTPGGKLLTMTCEYGKLLAVEDNIGRKVAYCYDGDLLIGVTYPNGGKVAYLYDTEGRLLTITDQSGRTYVRNVYDRQDRIVTQYDYEDNRTDITYDERGRQTTFTFHATGVTETFRYNRDYFVTAIEYGDGTQEAYTYDVFHNKNSHTAANGAITQWEYDPYGNLLKETLPDGSQICHQYDEEQNRICTRTSYGSETHYTYDACGNLLEERVRVDDEDRVVNAVASAYAVTSYRYDERGRLLRRIDPLGYATSYRYEVQHADAPTLVEDAEGQQFRYGYDDAARLTSIGTAYGTVEFAYNAINQRTRITDAAGNTTILFYDPMGNLVKKVLPNEYVEQRGNGIGTEYRYDFMDRLIRTTDPMGNEYRVMYDIHDNVIKEVNPNHYTRKDDDGAGIEYVYDHRNRRVKTLYPDGGIGRTKYDAAGNVIKTIVPEHYDPVTDDGPGMEYAYDAMNRLIQITDPEGHVSHHFLYDAAGRVIKSIDAHGWLSGTTDEERFGTLYAYNCAGWLSEKREPVEEADGTIRYKLTQYRYDLAGNLLEEKRTAEHVSEAGYPGLYYSIRYRYDKLGRVMMIRDDTGAEFHYTYDCLNQKTSERRKISDRKEQITSYEYNAVGWLERKIERIDAEDLAEERAGSEGEKVAAVTSYRYDRNGNLLKLVTPEGYETEVSYDRADRIVQISRRPSKTAKASSVYFKYDHAGNVLEETDTNGNRVLYGYDVMNRRIRIVGKQGDTTRLFYDKNGQVVKHVAPNQYNKLTDDGEGTNYQYDAMQRLTEVRDAYGHIVERNRYNAAGELMRKLIDGVEAEYTYTIGGRVKQIRTAEAIARGKVSQQYTYDALGHITGIVDGEGNATNYKVDAWGNVRTVTRADGSEERYGYDYAGNIISSTDGNGNTTQYQYNSMGKLAAVIDPSEQKMVYQYDRQGRLARQIDRNEKVIEYEYNFNDQLVKRREVSSGKEEMFVYNGDGTLRTAQNEHMRYDYAYTADGRLSAKYWSEPAEIAGGLSVAEKLRQSVIESKQRTSLTDSVMGSRGNPTNDVMNKPDHRQERVRRKWFMGTHSAEEAGGTKGLNGSNSSNGFDGINRSNSAGGFNGMNVPNDTNLLNGGDSSKSPNGCNSLPGSNVPNVSNGLHRLQMNGTGDQQHGGIERISGQSGQHAGQSAGLDGANSVRDTSQRLQHGRHDVNPSDAHQQQAGKLPNQPSDVQQQLRELESRGARKLLEYRYDAGGNMIGLTDAAGRRIEYRYDKIGRIQEVVQGEECLAQYRYGEGNRIALILYGSGVGVEYGYDRDGQVKSLRATSPDGDQLLNYEYSYDGNGNQTVKMEPQQMTLYNYDSLNRLKIVDYGSGAQEQFKYDRSGNRISRILDGKTTRYSYDSRNRLLSLLQEDTEQKTEFEYDRQGNLILEQSHLGTTAYAYDAFNRTSKVLMPDGSYMEHGYDPEGLRSWANENGRASRFVYDGWNLISELDEEHQVKTSYVRGHELLAQVNKQRDPYYYLNNEHGDVVRITNRLGGILNSYEYDAFGQTVSATEGIPNRFRYAGEQFDAITQQYYLRARFYNPVIARFTQEDEYRGDGLNLYAYVGNNPINYVDPSGYSSQNVGCGGGGKKEGPFENGKNPDHPIRVYRDTDLEILNREYEIVTRGGTFKTKIVADEKLIIEMPFVGKGNQKANSEGWLRDNDYYFTELYKKHPEFFSERNIDNLKNGRSIVNDPIFRSYFPQYDIVGLRSKPLLHHHVGGGGQSMAIPAPLHPGSGGIHNNEKQIGVWGKDQIFADRLQIFIDNK</sequence>
<dbReference type="Pfam" id="PF05954">
    <property type="entry name" value="Phage_GPD"/>
    <property type="match status" value="1"/>
</dbReference>
<name>A0ABT4E3C5_PAEAL</name>
<feature type="domain" description="Tox-HNH-HHH" evidence="4">
    <location>
        <begin position="2602"/>
        <end position="2705"/>
    </location>
</feature>
<feature type="region of interest" description="Disordered" evidence="2">
    <location>
        <begin position="2011"/>
        <end position="2153"/>
    </location>
</feature>
<evidence type="ECO:0000259" key="4">
    <source>
        <dbReference type="Pfam" id="PF15637"/>
    </source>
</evidence>
<feature type="domain" description="DUF6531" evidence="5">
    <location>
        <begin position="811"/>
        <end position="884"/>
    </location>
</feature>
<dbReference type="InterPro" id="IPR022385">
    <property type="entry name" value="Rhs_assc_core"/>
</dbReference>
<evidence type="ECO:0000259" key="5">
    <source>
        <dbReference type="Pfam" id="PF20148"/>
    </source>
</evidence>
<accession>A0ABT4E3C5</accession>
<feature type="domain" description="Teneurin-like YD-shell" evidence="6">
    <location>
        <begin position="1715"/>
        <end position="1908"/>
    </location>
</feature>
<feature type="compositionally biased region" description="Polar residues" evidence="2">
    <location>
        <begin position="2019"/>
        <end position="2077"/>
    </location>
</feature>
<dbReference type="Pfam" id="PF15637">
    <property type="entry name" value="Tox-HNH-HHH"/>
    <property type="match status" value="1"/>
</dbReference>
<dbReference type="InterPro" id="IPR006530">
    <property type="entry name" value="YD"/>
</dbReference>
<feature type="region of interest" description="Disordered" evidence="2">
    <location>
        <begin position="1968"/>
        <end position="1995"/>
    </location>
</feature>
<keyword evidence="1" id="KW-0677">Repeat</keyword>
<protein>
    <submittedName>
        <fullName evidence="7">DUF6531 domain-containing protein</fullName>
    </submittedName>
</protein>
<reference evidence="7 8" key="1">
    <citation type="submission" date="2022-05" db="EMBL/GenBank/DDBJ databases">
        <title>Genome Sequencing of Bee-Associated Microbes.</title>
        <authorList>
            <person name="Dunlap C."/>
        </authorList>
    </citation>
    <scope>NUCLEOTIDE SEQUENCE [LARGE SCALE GENOMIC DNA]</scope>
    <source>
        <strain evidence="7 8">NRRL NRS-750</strain>
    </source>
</reference>
<keyword evidence="3" id="KW-0812">Transmembrane</keyword>
<dbReference type="EMBL" id="JAMDLY010000005">
    <property type="protein sequence ID" value="MCY9528238.1"/>
    <property type="molecule type" value="Genomic_DNA"/>
</dbReference>
<dbReference type="Gene3D" id="2.180.10.10">
    <property type="entry name" value="RHS repeat-associated core"/>
    <property type="match status" value="5"/>
</dbReference>
<proteinExistence type="predicted"/>
<feature type="domain" description="Teneurin-like YD-shell" evidence="6">
    <location>
        <begin position="2166"/>
        <end position="2245"/>
    </location>
</feature>
<dbReference type="PANTHER" id="PTHR32305">
    <property type="match status" value="1"/>
</dbReference>
<dbReference type="Gene3D" id="3.55.50.10">
    <property type="entry name" value="Baseplate protein-like domains"/>
    <property type="match status" value="1"/>
</dbReference>
<dbReference type="InterPro" id="IPR050708">
    <property type="entry name" value="T6SS_VgrG/RHS"/>
</dbReference>
<dbReference type="NCBIfam" id="TIGR01643">
    <property type="entry name" value="YD_repeat_2x"/>
    <property type="match status" value="6"/>
</dbReference>
<feature type="compositionally biased region" description="Polar residues" evidence="2">
    <location>
        <begin position="1968"/>
        <end position="1988"/>
    </location>
</feature>
<dbReference type="PANTHER" id="PTHR32305:SF15">
    <property type="entry name" value="PROTEIN RHSA-RELATED"/>
    <property type="match status" value="1"/>
</dbReference>
<feature type="domain" description="Teneurin-like YD-shell" evidence="6">
    <location>
        <begin position="1013"/>
        <end position="1161"/>
    </location>
</feature>
<dbReference type="Pfam" id="PF25023">
    <property type="entry name" value="TEN_YD-shell"/>
    <property type="match status" value="6"/>
</dbReference>
<dbReference type="InterPro" id="IPR028915">
    <property type="entry name" value="Tox-HNH-HHH_dom"/>
</dbReference>
<evidence type="ECO:0000259" key="6">
    <source>
        <dbReference type="Pfam" id="PF25023"/>
    </source>
</evidence>
<gene>
    <name evidence="7" type="ORF">M5X04_02660</name>
</gene>
<comment type="caution">
    <text evidence="7">The sequence shown here is derived from an EMBL/GenBank/DDBJ whole genome shotgun (WGS) entry which is preliminary data.</text>
</comment>
<feature type="compositionally biased region" description="Polar residues" evidence="2">
    <location>
        <begin position="2136"/>
        <end position="2153"/>
    </location>
</feature>
<dbReference type="NCBIfam" id="TIGR03696">
    <property type="entry name" value="Rhs_assc_core"/>
    <property type="match status" value="1"/>
</dbReference>
<feature type="domain" description="Teneurin-like YD-shell" evidence="6">
    <location>
        <begin position="1174"/>
        <end position="1316"/>
    </location>
</feature>
<feature type="domain" description="Teneurin-like YD-shell" evidence="6">
    <location>
        <begin position="1372"/>
        <end position="1566"/>
    </location>
</feature>
<dbReference type="InterPro" id="IPR045351">
    <property type="entry name" value="DUF6531"/>
</dbReference>
<dbReference type="Pfam" id="PF05593">
    <property type="entry name" value="RHS_repeat"/>
    <property type="match status" value="2"/>
</dbReference>
<feature type="domain" description="Teneurin-like YD-shell" evidence="6">
    <location>
        <begin position="2272"/>
        <end position="2534"/>
    </location>
</feature>
<dbReference type="InterPro" id="IPR031325">
    <property type="entry name" value="RHS_repeat"/>
</dbReference>
<dbReference type="RefSeq" id="WP_268631572.1">
    <property type="nucleotide sequence ID" value="NZ_JAMDLY010000005.1"/>
</dbReference>
<dbReference type="SUPFAM" id="SSF69279">
    <property type="entry name" value="Phage tail proteins"/>
    <property type="match status" value="1"/>
</dbReference>
<evidence type="ECO:0000256" key="2">
    <source>
        <dbReference type="SAM" id="MobiDB-lite"/>
    </source>
</evidence>
<evidence type="ECO:0000256" key="3">
    <source>
        <dbReference type="SAM" id="Phobius"/>
    </source>
</evidence>
<organism evidence="7 8">
    <name type="scientific">Paenibacillus alvei</name>
    <name type="common">Bacillus alvei</name>
    <dbReference type="NCBI Taxonomy" id="44250"/>
    <lineage>
        <taxon>Bacteria</taxon>
        <taxon>Bacillati</taxon>
        <taxon>Bacillota</taxon>
        <taxon>Bacilli</taxon>
        <taxon>Bacillales</taxon>
        <taxon>Paenibacillaceae</taxon>
        <taxon>Paenibacillus</taxon>
    </lineage>
</organism>
<keyword evidence="3" id="KW-0472">Membrane</keyword>
<feature type="compositionally biased region" description="Low complexity" evidence="2">
    <location>
        <begin position="2099"/>
        <end position="2111"/>
    </location>
</feature>
<evidence type="ECO:0000313" key="7">
    <source>
        <dbReference type="EMBL" id="MCY9528238.1"/>
    </source>
</evidence>
<dbReference type="Pfam" id="PF20148">
    <property type="entry name" value="DUF6531"/>
    <property type="match status" value="1"/>
</dbReference>
<dbReference type="InterPro" id="IPR056823">
    <property type="entry name" value="TEN-like_YD-shell"/>
</dbReference>
<dbReference type="Proteomes" id="UP001527090">
    <property type="component" value="Unassembled WGS sequence"/>
</dbReference>
<feature type="transmembrane region" description="Helical" evidence="3">
    <location>
        <begin position="548"/>
        <end position="576"/>
    </location>
</feature>
<keyword evidence="8" id="KW-1185">Reference proteome</keyword>
<evidence type="ECO:0000313" key="8">
    <source>
        <dbReference type="Proteomes" id="UP001527090"/>
    </source>
</evidence>
<evidence type="ECO:0000256" key="1">
    <source>
        <dbReference type="ARBA" id="ARBA00022737"/>
    </source>
</evidence>
<keyword evidence="3" id="KW-1133">Transmembrane helix</keyword>